<protein>
    <submittedName>
        <fullName evidence="1">Unannotated protein</fullName>
    </submittedName>
</protein>
<accession>A0A6J7LEI9</accession>
<evidence type="ECO:0000313" key="1">
    <source>
        <dbReference type="EMBL" id="CAB4965193.1"/>
    </source>
</evidence>
<sequence>MALGRHCIPVERLGDVVGTSRADSVEVRHQGELLFVESPHLGELEPHLANLGETSSGESACTGARDALAHGASVWRKGHGASVS</sequence>
<proteinExistence type="predicted"/>
<reference evidence="1" key="1">
    <citation type="submission" date="2020-05" db="EMBL/GenBank/DDBJ databases">
        <authorList>
            <person name="Chiriac C."/>
            <person name="Salcher M."/>
            <person name="Ghai R."/>
            <person name="Kavagutti S V."/>
        </authorList>
    </citation>
    <scope>NUCLEOTIDE SEQUENCE</scope>
</reference>
<dbReference type="EMBL" id="CAFBNF010000397">
    <property type="protein sequence ID" value="CAB4965193.1"/>
    <property type="molecule type" value="Genomic_DNA"/>
</dbReference>
<organism evidence="1">
    <name type="scientific">freshwater metagenome</name>
    <dbReference type="NCBI Taxonomy" id="449393"/>
    <lineage>
        <taxon>unclassified sequences</taxon>
        <taxon>metagenomes</taxon>
        <taxon>ecological metagenomes</taxon>
    </lineage>
</organism>
<dbReference type="AlphaFoldDB" id="A0A6J7LEI9"/>
<name>A0A6J7LEI9_9ZZZZ</name>
<gene>
    <name evidence="1" type="ORF">UFOPK3773_02357</name>
</gene>